<sequence length="55" mass="6252">MQCKSLRRRPGPAPRRSGRFGAENRFEKGILVYGDAFFLSLQQGLIGRSVFLRNP</sequence>
<name>C7H6C3_FAED2</name>
<evidence type="ECO:0000313" key="2">
    <source>
        <dbReference type="EMBL" id="EEU96451.1"/>
    </source>
</evidence>
<comment type="caution">
    <text evidence="2">The sequence shown here is derived from an EMBL/GenBank/DDBJ whole genome shotgun (WGS) entry which is preliminary data.</text>
</comment>
<feature type="region of interest" description="Disordered" evidence="1">
    <location>
        <begin position="1"/>
        <end position="20"/>
    </location>
</feature>
<organism evidence="2 3">
    <name type="scientific">Faecalibacterium duncaniae (strain DSM 17677 / JCM 31915 / A2-165)</name>
    <name type="common">Faecalibacterium prausnitzii</name>
    <dbReference type="NCBI Taxonomy" id="411483"/>
    <lineage>
        <taxon>Bacteria</taxon>
        <taxon>Bacillati</taxon>
        <taxon>Bacillota</taxon>
        <taxon>Clostridia</taxon>
        <taxon>Eubacteriales</taxon>
        <taxon>Oscillospiraceae</taxon>
        <taxon>Faecalibacterium</taxon>
    </lineage>
</organism>
<dbReference type="HOGENOM" id="CLU_3025567_0_0_9"/>
<dbReference type="EMBL" id="ACOP02000049">
    <property type="protein sequence ID" value="EEU96451.1"/>
    <property type="molecule type" value="Genomic_DNA"/>
</dbReference>
<gene>
    <name evidence="2" type="ORF">FAEPRAA2165_01855</name>
</gene>
<evidence type="ECO:0000256" key="1">
    <source>
        <dbReference type="SAM" id="MobiDB-lite"/>
    </source>
</evidence>
<proteinExistence type="predicted"/>
<dbReference type="AlphaFoldDB" id="C7H6C3"/>
<dbReference type="STRING" id="411483.FAEPRAA2165_01855"/>
<evidence type="ECO:0000313" key="3">
    <source>
        <dbReference type="Proteomes" id="UP000004619"/>
    </source>
</evidence>
<feature type="compositionally biased region" description="Basic residues" evidence="1">
    <location>
        <begin position="1"/>
        <end position="10"/>
    </location>
</feature>
<reference evidence="2" key="1">
    <citation type="submission" date="2009-08" db="EMBL/GenBank/DDBJ databases">
        <authorList>
            <person name="Weinstock G."/>
            <person name="Sodergren E."/>
            <person name="Clifton S."/>
            <person name="Fulton L."/>
            <person name="Fulton B."/>
            <person name="Courtney L."/>
            <person name="Fronick C."/>
            <person name="Harrison M."/>
            <person name="Strong C."/>
            <person name="Farmer C."/>
            <person name="Delahaunty K."/>
            <person name="Markovic C."/>
            <person name="Hall O."/>
            <person name="Minx P."/>
            <person name="Tomlinson C."/>
            <person name="Mitreva M."/>
            <person name="Nelson J."/>
            <person name="Hou S."/>
            <person name="Wollam A."/>
            <person name="Pepin K.H."/>
            <person name="Johnson M."/>
            <person name="Bhonagiri V."/>
            <person name="Nash W.E."/>
            <person name="Warren W."/>
            <person name="Chinwalla A."/>
            <person name="Mardis E.R."/>
            <person name="Wilson R.K."/>
        </authorList>
    </citation>
    <scope>NUCLEOTIDE SEQUENCE [LARGE SCALE GENOMIC DNA]</scope>
    <source>
        <strain evidence="2">A2-165</strain>
    </source>
</reference>
<protein>
    <submittedName>
        <fullName evidence="2">Uncharacterized protein</fullName>
    </submittedName>
</protein>
<accession>C7H6C3</accession>
<dbReference type="Proteomes" id="UP000004619">
    <property type="component" value="Unassembled WGS sequence"/>
</dbReference>
<keyword evidence="3" id="KW-1185">Reference proteome</keyword>